<evidence type="ECO:0000313" key="10">
    <source>
        <dbReference type="EMBL" id="RCK65071.1"/>
    </source>
</evidence>
<sequence>MSFKRKSYNPSPLSSPKSNSKLRLESVVAFPQVSGFEYREFNSDDAEPENYNVPRVFLDQLATFPLFINAPSSFHKKVASNLSMIQYPPREYIIKTGDPSKSMYWILKGAVSVSSPDGETIYAELHEGAFFGEIGILYNRPRTATVISKTKTLLAVLTAEALNQVLTHFPAIERRIRDEAQERLAMQEKKNKEPLSVQSFLKKLPTFQVLPPDIMHELALSAEPLAYSPFEYILRKGDTCGDIYFIINGEVEVLKESAVLETPVARLSSGSYFGEMSFLNYLEGKPIVRTATIIMEHGKKVLMRILKKKILLARSSCQTGGPHVWSSCFALRI</sequence>
<keyword evidence="4" id="KW-1133">Transmembrane helix</keyword>
<keyword evidence="2" id="KW-0813">Transport</keyword>
<dbReference type="CDD" id="cd00038">
    <property type="entry name" value="CAP_ED"/>
    <property type="match status" value="2"/>
</dbReference>
<evidence type="ECO:0000256" key="5">
    <source>
        <dbReference type="ARBA" id="ARBA00023065"/>
    </source>
</evidence>
<organism evidence="10 11">
    <name type="scientific">Candida viswanathii</name>
    <dbReference type="NCBI Taxonomy" id="5486"/>
    <lineage>
        <taxon>Eukaryota</taxon>
        <taxon>Fungi</taxon>
        <taxon>Dikarya</taxon>
        <taxon>Ascomycota</taxon>
        <taxon>Saccharomycotina</taxon>
        <taxon>Pichiomycetes</taxon>
        <taxon>Debaryomycetaceae</taxon>
        <taxon>Candida/Lodderomyces clade</taxon>
        <taxon>Candida</taxon>
    </lineage>
</organism>
<keyword evidence="8" id="KW-0407">Ion channel</keyword>
<keyword evidence="11" id="KW-1185">Reference proteome</keyword>
<evidence type="ECO:0000256" key="2">
    <source>
        <dbReference type="ARBA" id="ARBA00022448"/>
    </source>
</evidence>
<name>A0A367YJ60_9ASCO</name>
<dbReference type="InterPro" id="IPR014710">
    <property type="entry name" value="RmlC-like_jellyroll"/>
</dbReference>
<dbReference type="Gene3D" id="2.60.120.10">
    <property type="entry name" value="Jelly Rolls"/>
    <property type="match status" value="2"/>
</dbReference>
<dbReference type="GO" id="GO:0044877">
    <property type="term" value="F:protein-containing complex binding"/>
    <property type="evidence" value="ECO:0007669"/>
    <property type="project" value="TreeGrafter"/>
</dbReference>
<dbReference type="InterPro" id="IPR000595">
    <property type="entry name" value="cNMP-bd_dom"/>
</dbReference>
<evidence type="ECO:0000313" key="11">
    <source>
        <dbReference type="Proteomes" id="UP000253472"/>
    </source>
</evidence>
<dbReference type="EMBL" id="QLNQ01000021">
    <property type="protein sequence ID" value="RCK65071.1"/>
    <property type="molecule type" value="Genomic_DNA"/>
</dbReference>
<dbReference type="GO" id="GO:0005221">
    <property type="term" value="F:intracellularly cyclic nucleotide-activated monoatomic cation channel activity"/>
    <property type="evidence" value="ECO:0007669"/>
    <property type="project" value="InterPro"/>
</dbReference>
<evidence type="ECO:0000256" key="3">
    <source>
        <dbReference type="ARBA" id="ARBA00022692"/>
    </source>
</evidence>
<dbReference type="PANTHER" id="PTHR45638">
    <property type="entry name" value="CYCLIC NUCLEOTIDE-GATED CATION CHANNEL SUBUNIT A"/>
    <property type="match status" value="1"/>
</dbReference>
<keyword evidence="5" id="KW-0406">Ion transport</keyword>
<feature type="domain" description="Cyclic nucleotide-binding" evidence="9">
    <location>
        <begin position="206"/>
        <end position="294"/>
    </location>
</feature>
<dbReference type="Proteomes" id="UP000253472">
    <property type="component" value="Unassembled WGS sequence"/>
</dbReference>
<dbReference type="OrthoDB" id="421226at2759"/>
<evidence type="ECO:0000256" key="7">
    <source>
        <dbReference type="ARBA" id="ARBA00023286"/>
    </source>
</evidence>
<gene>
    <name evidence="10" type="primary">PKAR</name>
    <name evidence="10" type="ORF">Cantr_01005</name>
</gene>
<evidence type="ECO:0000259" key="9">
    <source>
        <dbReference type="PROSITE" id="PS50042"/>
    </source>
</evidence>
<evidence type="ECO:0000256" key="4">
    <source>
        <dbReference type="ARBA" id="ARBA00022989"/>
    </source>
</evidence>
<dbReference type="InterPro" id="IPR018488">
    <property type="entry name" value="cNMP-bd_CS"/>
</dbReference>
<dbReference type="GO" id="GO:0016020">
    <property type="term" value="C:membrane"/>
    <property type="evidence" value="ECO:0007669"/>
    <property type="project" value="UniProtKB-SubCell"/>
</dbReference>
<keyword evidence="7" id="KW-1071">Ligand-gated ion channel</keyword>
<proteinExistence type="predicted"/>
<dbReference type="SUPFAM" id="SSF51206">
    <property type="entry name" value="cAMP-binding domain-like"/>
    <property type="match status" value="2"/>
</dbReference>
<evidence type="ECO:0000256" key="1">
    <source>
        <dbReference type="ARBA" id="ARBA00004141"/>
    </source>
</evidence>
<protein>
    <submittedName>
        <fullName evidence="10">cAMP-dependent protein kinase regulatory subunit</fullName>
    </submittedName>
</protein>
<dbReference type="InterPro" id="IPR018490">
    <property type="entry name" value="cNMP-bd_dom_sf"/>
</dbReference>
<dbReference type="Pfam" id="PF00027">
    <property type="entry name" value="cNMP_binding"/>
    <property type="match status" value="2"/>
</dbReference>
<dbReference type="PANTHER" id="PTHR45638:SF24">
    <property type="entry name" value="CYCLIC NUCLEOTIDE-BINDING DOMAIN PROTEIN (AFU_ORTHOLOGUE AFUA_2G03170)"/>
    <property type="match status" value="1"/>
</dbReference>
<reference evidence="10 11" key="1">
    <citation type="submission" date="2018-06" db="EMBL/GenBank/DDBJ databases">
        <title>Whole genome sequencing of Candida tropicalis (genome annotated by CSBL at Korea University).</title>
        <authorList>
            <person name="Ahn J."/>
        </authorList>
    </citation>
    <scope>NUCLEOTIDE SEQUENCE [LARGE SCALE GENOMIC DNA]</scope>
    <source>
        <strain evidence="10 11">ATCC 20962</strain>
    </source>
</reference>
<comment type="subcellular location">
    <subcellularLocation>
        <location evidence="1">Membrane</location>
        <topology evidence="1">Multi-pass membrane protein</topology>
    </subcellularLocation>
</comment>
<evidence type="ECO:0000256" key="6">
    <source>
        <dbReference type="ARBA" id="ARBA00023136"/>
    </source>
</evidence>
<keyword evidence="3" id="KW-0812">Transmembrane</keyword>
<dbReference type="InterPro" id="IPR050866">
    <property type="entry name" value="CNG_cation_channel"/>
</dbReference>
<feature type="domain" description="Cyclic nucleotide-binding" evidence="9">
    <location>
        <begin position="66"/>
        <end position="183"/>
    </location>
</feature>
<dbReference type="PROSITE" id="PS00889">
    <property type="entry name" value="CNMP_BINDING_2"/>
    <property type="match status" value="1"/>
</dbReference>
<dbReference type="AlphaFoldDB" id="A0A367YJ60"/>
<keyword evidence="6" id="KW-0472">Membrane</keyword>
<comment type="caution">
    <text evidence="10">The sequence shown here is derived from an EMBL/GenBank/DDBJ whole genome shotgun (WGS) entry which is preliminary data.</text>
</comment>
<dbReference type="STRING" id="5486.A0A367YJ60"/>
<accession>A0A367YJ60</accession>
<dbReference type="FunFam" id="2.60.120.10:FF:000057">
    <property type="entry name" value="Cyclic nucleotide-binding domain protein"/>
    <property type="match status" value="1"/>
</dbReference>
<evidence type="ECO:0000256" key="8">
    <source>
        <dbReference type="ARBA" id="ARBA00023303"/>
    </source>
</evidence>
<dbReference type="SMART" id="SM00100">
    <property type="entry name" value="cNMP"/>
    <property type="match status" value="2"/>
</dbReference>
<dbReference type="PROSITE" id="PS50042">
    <property type="entry name" value="CNMP_BINDING_3"/>
    <property type="match status" value="2"/>
</dbReference>